<reference evidence="2 3" key="1">
    <citation type="journal article" date="2024" name="BMC Genomics">
        <title>Genome assembly of redclaw crayfish (Cherax quadricarinatus) provides insights into its immune adaptation and hypoxia tolerance.</title>
        <authorList>
            <person name="Liu Z."/>
            <person name="Zheng J."/>
            <person name="Li H."/>
            <person name="Fang K."/>
            <person name="Wang S."/>
            <person name="He J."/>
            <person name="Zhou D."/>
            <person name="Weng S."/>
            <person name="Chi M."/>
            <person name="Gu Z."/>
            <person name="He J."/>
            <person name="Li F."/>
            <person name="Wang M."/>
        </authorList>
    </citation>
    <scope>NUCLEOTIDE SEQUENCE [LARGE SCALE GENOMIC DNA]</scope>
    <source>
        <strain evidence="2">ZL_2023a</strain>
    </source>
</reference>
<evidence type="ECO:0000313" key="3">
    <source>
        <dbReference type="Proteomes" id="UP001445076"/>
    </source>
</evidence>
<sequence>MSTYKDASTEVMGKEGNVHRGVKQGDPLSCILFNIVMNEALLALNEQVGWPIHGAESKVSALAFADDVVLVAESEQGLHAQLQLFLKYLEASGLEINPQMCATLKIQTVPRMKKWYVDMTHKTRDLWSSSSFPAANSSVRVFGNALFFSW</sequence>
<name>A0AAW0VS49_CHEQU</name>
<dbReference type="PANTHER" id="PTHR47027:SF20">
    <property type="entry name" value="REVERSE TRANSCRIPTASE-LIKE PROTEIN WITH RNA-DIRECTED DNA POLYMERASE DOMAIN"/>
    <property type="match status" value="1"/>
</dbReference>
<dbReference type="Pfam" id="PF00078">
    <property type="entry name" value="RVT_1"/>
    <property type="match status" value="1"/>
</dbReference>
<accession>A0AAW0VS49</accession>
<dbReference type="PROSITE" id="PS50878">
    <property type="entry name" value="RT_POL"/>
    <property type="match status" value="1"/>
</dbReference>
<evidence type="ECO:0000313" key="2">
    <source>
        <dbReference type="EMBL" id="KAK8719933.1"/>
    </source>
</evidence>
<gene>
    <name evidence="2" type="ORF">OTU49_013680</name>
</gene>
<dbReference type="EMBL" id="JARKIK010001068">
    <property type="protein sequence ID" value="KAK8719933.1"/>
    <property type="molecule type" value="Genomic_DNA"/>
</dbReference>
<evidence type="ECO:0000259" key="1">
    <source>
        <dbReference type="PROSITE" id="PS50878"/>
    </source>
</evidence>
<dbReference type="AlphaFoldDB" id="A0AAW0VS49"/>
<dbReference type="SUPFAM" id="SSF56672">
    <property type="entry name" value="DNA/RNA polymerases"/>
    <property type="match status" value="1"/>
</dbReference>
<dbReference type="InterPro" id="IPR043128">
    <property type="entry name" value="Rev_trsase/Diguanyl_cyclase"/>
</dbReference>
<dbReference type="PANTHER" id="PTHR47027">
    <property type="entry name" value="REVERSE TRANSCRIPTASE DOMAIN-CONTAINING PROTEIN"/>
    <property type="match status" value="1"/>
</dbReference>
<dbReference type="InterPro" id="IPR000477">
    <property type="entry name" value="RT_dom"/>
</dbReference>
<dbReference type="Gene3D" id="3.30.70.270">
    <property type="match status" value="1"/>
</dbReference>
<comment type="caution">
    <text evidence="2">The sequence shown here is derived from an EMBL/GenBank/DDBJ whole genome shotgun (WGS) entry which is preliminary data.</text>
</comment>
<proteinExistence type="predicted"/>
<feature type="domain" description="Reverse transcriptase" evidence="1">
    <location>
        <begin position="1"/>
        <end position="132"/>
    </location>
</feature>
<dbReference type="Proteomes" id="UP001445076">
    <property type="component" value="Unassembled WGS sequence"/>
</dbReference>
<dbReference type="InterPro" id="IPR043502">
    <property type="entry name" value="DNA/RNA_pol_sf"/>
</dbReference>
<organism evidence="2 3">
    <name type="scientific">Cherax quadricarinatus</name>
    <name type="common">Australian red claw crayfish</name>
    <dbReference type="NCBI Taxonomy" id="27406"/>
    <lineage>
        <taxon>Eukaryota</taxon>
        <taxon>Metazoa</taxon>
        <taxon>Ecdysozoa</taxon>
        <taxon>Arthropoda</taxon>
        <taxon>Crustacea</taxon>
        <taxon>Multicrustacea</taxon>
        <taxon>Malacostraca</taxon>
        <taxon>Eumalacostraca</taxon>
        <taxon>Eucarida</taxon>
        <taxon>Decapoda</taxon>
        <taxon>Pleocyemata</taxon>
        <taxon>Astacidea</taxon>
        <taxon>Parastacoidea</taxon>
        <taxon>Parastacidae</taxon>
        <taxon>Cherax</taxon>
    </lineage>
</organism>
<protein>
    <recommendedName>
        <fullName evidence="1">Reverse transcriptase domain-containing protein</fullName>
    </recommendedName>
</protein>
<keyword evidence="3" id="KW-1185">Reference proteome</keyword>
<dbReference type="GO" id="GO:0071897">
    <property type="term" value="P:DNA biosynthetic process"/>
    <property type="evidence" value="ECO:0007669"/>
    <property type="project" value="UniProtKB-ARBA"/>
</dbReference>